<evidence type="ECO:0000313" key="9">
    <source>
        <dbReference type="Proteomes" id="UP000076512"/>
    </source>
</evidence>
<dbReference type="InterPro" id="IPR013491">
    <property type="entry name" value="Tape_meas_N"/>
</dbReference>
<organism evidence="8 9">
    <name type="scientific">Nocardia terpenica</name>
    <dbReference type="NCBI Taxonomy" id="455432"/>
    <lineage>
        <taxon>Bacteria</taxon>
        <taxon>Bacillati</taxon>
        <taxon>Actinomycetota</taxon>
        <taxon>Actinomycetes</taxon>
        <taxon>Mycobacteriales</taxon>
        <taxon>Nocardiaceae</taxon>
        <taxon>Nocardia</taxon>
    </lineage>
</organism>
<dbReference type="RefSeq" id="WP_067579892.1">
    <property type="nucleotide sequence ID" value="NZ_JABMCZ010000002.1"/>
</dbReference>
<dbReference type="Proteomes" id="UP000076512">
    <property type="component" value="Unassembled WGS sequence"/>
</dbReference>
<keyword evidence="2" id="KW-0645">Protease</keyword>
<keyword evidence="4" id="KW-0788">Thiol protease</keyword>
<keyword evidence="3" id="KW-0378">Hydrolase</keyword>
<name>A0A164HBA6_9NOCA</name>
<dbReference type="InterPro" id="IPR038765">
    <property type="entry name" value="Papain-like_cys_pep_sf"/>
</dbReference>
<reference evidence="8 9" key="1">
    <citation type="submission" date="2016-04" db="EMBL/GenBank/DDBJ databases">
        <authorList>
            <person name="Evans L.H."/>
            <person name="Alamgir A."/>
            <person name="Owens N."/>
            <person name="Weber N.D."/>
            <person name="Virtaneva K."/>
            <person name="Barbian K."/>
            <person name="Babar A."/>
            <person name="Rosenke K."/>
        </authorList>
    </citation>
    <scope>NUCLEOTIDE SEQUENCE [LARGE SCALE GENOMIC DNA]</scope>
    <source>
        <strain evidence="8 9">IFM 0406</strain>
    </source>
</reference>
<protein>
    <recommendedName>
        <fullName evidence="7">NlpC/P60 domain-containing protein</fullName>
    </recommendedName>
</protein>
<comment type="similarity">
    <text evidence="1">Belongs to the peptidase C40 family.</text>
</comment>
<evidence type="ECO:0000313" key="8">
    <source>
        <dbReference type="EMBL" id="KZM68363.1"/>
    </source>
</evidence>
<sequence length="1281" mass="131953">MTAGGVELGTGYVSLVPSTDQFGPGVDKALGQAQGGADSAGRSMGSRFAAGFTGVFKSAVTAGGLGAAVFGGAALKSGLSRLTTIQNATTSLTTIMGDAAQAGQLMEQVKKTVNGTPFNLDQFADVAKNLVAMNVPAAKVPGYLTAIGEAAAASGKGAEGVSQVADAFGKMAATGKVSLDEVWTVSHAGVDALGILANGFGVTTDEMQKMISKGAVPADRALDLLADGIVHGSDGAAGATVALAGTMAGLRKTLTGASGGFKSAMARFGAGVLAPWVPVATTTLTGLAGGLDTLTPKIQAFMQRLADSGAVERFTTAMANLPATIDQVTNRLGGLDFSTIKDQIGSVVGSLTQLSTTASQPSGEGGGGFWSSVVSGISGLGSALGSVGVDAVTVLTAALKSLSDVLTVLADHVGLVTPLLIAMAAAYATSQTVQTAYQAAKVIQTPAMFAQLAVQRQLTAALAQHTAALSANTVATGVNTGAQTAQTATTVRARVAALASAAASRAAAAAQWLWNAALTANPIGLVIAAIAALVAGLVWFFTQTETGRRMWETVWGGIQVAVSAAWSYIKPIWDGFLAALGWIGDKLGWLWSNVVSPVLGWIGSAFSAWWAGVQVYLGLWRTGLSEAGDVVSGWWSFIQPIFGFVADLVSAWWSGVQVYLGWWKTGLTEAGTVVSGFADGVQAGWRLIGAAIETGKRWFTDLRDVVVQAIGKILEYWDKIKGIVGTVGDVAGKIGGAIGSAVTHVIPGLAQGGSVNGLGGGTSDSIPALLSAGEHVVTAREVAAVGGHTGMYRLRAAMRAGALRFAGGGAVPHGIRDALAAARRVTGHPYLWGGIGPDRFDCSGFISFLQRVAMGMADPARRLYTTLDLLAGRLAGLESGLGPPGTLFQVGANEDHMAATIDGEPAEAGGSHGTSRLGPPAVGAADPQFTRQFHLPNELIAGWADGARGDAASAAQSSVRAGSGTQATWTEQDETKLASAQTAVEQAKARRDKVYADNKKTDADRRQADLTVEKAEQKVVALQKRKDDVASGAADAPPAQAPALERRFTEEELARIDAQAAVDSASERRNEVSADLDASPNEKLKADAELSRAQDKLDELTTKGSKVQGRIKDFVTDVAGMAFDAVLAELPGGIGQSRWWSIDYSPLVEAGQSLSQRAAQAVGPLPVFTPEAISAQLGYTPVAGQPPPPWWDKLRPKVFDTGGWLRPGEVAINLSRRPEPVLSSPAQMQAFLGGFAPAGAGVDASVRIDTLHTGMSAAEFRREWAAMQLAQRQRAKTWTPR</sequence>
<dbReference type="EMBL" id="LWGR01000021">
    <property type="protein sequence ID" value="KZM68363.1"/>
    <property type="molecule type" value="Genomic_DNA"/>
</dbReference>
<dbReference type="STRING" id="455432.AWN90_10775"/>
<feature type="compositionally biased region" description="Polar residues" evidence="5">
    <location>
        <begin position="959"/>
        <end position="970"/>
    </location>
</feature>
<keyword evidence="6" id="KW-0812">Transmembrane</keyword>
<accession>A0A164HBA6</accession>
<comment type="caution">
    <text evidence="8">The sequence shown here is derived from an EMBL/GenBank/DDBJ whole genome shotgun (WGS) entry which is preliminary data.</text>
</comment>
<dbReference type="Gene3D" id="3.90.1720.10">
    <property type="entry name" value="endopeptidase domain like (from Nostoc punctiforme)"/>
    <property type="match status" value="1"/>
</dbReference>
<dbReference type="PROSITE" id="PS51935">
    <property type="entry name" value="NLPC_P60"/>
    <property type="match status" value="1"/>
</dbReference>
<keyword evidence="6" id="KW-0472">Membrane</keyword>
<evidence type="ECO:0000256" key="5">
    <source>
        <dbReference type="SAM" id="MobiDB-lite"/>
    </source>
</evidence>
<gene>
    <name evidence="8" type="ORF">AWN90_10775</name>
</gene>
<keyword evidence="9" id="KW-1185">Reference proteome</keyword>
<dbReference type="SUPFAM" id="SSF54001">
    <property type="entry name" value="Cysteine proteinases"/>
    <property type="match status" value="1"/>
</dbReference>
<evidence type="ECO:0000256" key="1">
    <source>
        <dbReference type="ARBA" id="ARBA00007074"/>
    </source>
</evidence>
<evidence type="ECO:0000259" key="7">
    <source>
        <dbReference type="PROSITE" id="PS51935"/>
    </source>
</evidence>
<evidence type="ECO:0000256" key="4">
    <source>
        <dbReference type="ARBA" id="ARBA00022807"/>
    </source>
</evidence>
<keyword evidence="6" id="KW-1133">Transmembrane helix</keyword>
<feature type="transmembrane region" description="Helical" evidence="6">
    <location>
        <begin position="589"/>
        <end position="611"/>
    </location>
</feature>
<proteinExistence type="inferred from homology"/>
<dbReference type="InterPro" id="IPR000064">
    <property type="entry name" value="NLP_P60_dom"/>
</dbReference>
<evidence type="ECO:0000256" key="6">
    <source>
        <dbReference type="SAM" id="Phobius"/>
    </source>
</evidence>
<dbReference type="NCBIfam" id="TIGR02675">
    <property type="entry name" value="tape_meas_nterm"/>
    <property type="match status" value="1"/>
</dbReference>
<dbReference type="PANTHER" id="PTHR38812">
    <property type="entry name" value="MU-LIKE PROPHAGE FLUMU PROTEIN GP42"/>
    <property type="match status" value="1"/>
</dbReference>
<feature type="region of interest" description="Disordered" evidence="5">
    <location>
        <begin position="954"/>
        <end position="975"/>
    </location>
</feature>
<feature type="domain" description="NlpC/P60" evidence="7">
    <location>
        <begin position="812"/>
        <end position="954"/>
    </location>
</feature>
<dbReference type="Pfam" id="PF20155">
    <property type="entry name" value="TMP_3"/>
    <property type="match status" value="1"/>
</dbReference>
<dbReference type="OrthoDB" id="4391734at2"/>
<dbReference type="GO" id="GO:0008234">
    <property type="term" value="F:cysteine-type peptidase activity"/>
    <property type="evidence" value="ECO:0007669"/>
    <property type="project" value="UniProtKB-KW"/>
</dbReference>
<evidence type="ECO:0000256" key="3">
    <source>
        <dbReference type="ARBA" id="ARBA00022801"/>
    </source>
</evidence>
<evidence type="ECO:0000256" key="2">
    <source>
        <dbReference type="ARBA" id="ARBA00022670"/>
    </source>
</evidence>
<dbReference type="PANTHER" id="PTHR38812:SF2">
    <property type="entry name" value="MU-LIKE PROPHAGE FLUMU PROTEIN GP42"/>
    <property type="match status" value="1"/>
</dbReference>
<feature type="transmembrane region" description="Helical" evidence="6">
    <location>
        <begin position="523"/>
        <end position="541"/>
    </location>
</feature>
<feature type="region of interest" description="Disordered" evidence="5">
    <location>
        <begin position="1060"/>
        <end position="1083"/>
    </location>
</feature>
<dbReference type="InterPro" id="IPR053058">
    <property type="entry name" value="Mulikevirus_tape_measure"/>
</dbReference>
<dbReference type="GO" id="GO:0006508">
    <property type="term" value="P:proteolysis"/>
    <property type="evidence" value="ECO:0007669"/>
    <property type="project" value="UniProtKB-KW"/>
</dbReference>